<keyword evidence="4 5" id="KW-0472">Membrane</keyword>
<comment type="subcellular location">
    <subcellularLocation>
        <location evidence="1">Membrane</location>
        <topology evidence="1">Multi-pass membrane protein</topology>
    </subcellularLocation>
</comment>
<evidence type="ECO:0000256" key="1">
    <source>
        <dbReference type="ARBA" id="ARBA00004141"/>
    </source>
</evidence>
<evidence type="ECO:0000256" key="5">
    <source>
        <dbReference type="SAM" id="Phobius"/>
    </source>
</evidence>
<dbReference type="EMBL" id="SACP01000019">
    <property type="protein sequence ID" value="RVU15801.1"/>
    <property type="molecule type" value="Genomic_DNA"/>
</dbReference>
<evidence type="ECO:0000256" key="2">
    <source>
        <dbReference type="ARBA" id="ARBA00022692"/>
    </source>
</evidence>
<proteinExistence type="predicted"/>
<evidence type="ECO:0000259" key="6">
    <source>
        <dbReference type="Pfam" id="PF06271"/>
    </source>
</evidence>
<feature type="domain" description="RDD" evidence="6">
    <location>
        <begin position="38"/>
        <end position="163"/>
    </location>
</feature>
<evidence type="ECO:0000313" key="8">
    <source>
        <dbReference type="Proteomes" id="UP000286997"/>
    </source>
</evidence>
<feature type="transmembrane region" description="Helical" evidence="5">
    <location>
        <begin position="130"/>
        <end position="151"/>
    </location>
</feature>
<keyword evidence="2 5" id="KW-0812">Transmembrane</keyword>
<reference evidence="7 8" key="1">
    <citation type="submission" date="2019-01" db="EMBL/GenBank/DDBJ databases">
        <authorList>
            <person name="Chen W.-M."/>
        </authorList>
    </citation>
    <scope>NUCLEOTIDE SEQUENCE [LARGE SCALE GENOMIC DNA]</scope>
    <source>
        <strain evidence="7 8">TER-1</strain>
    </source>
</reference>
<dbReference type="Pfam" id="PF06271">
    <property type="entry name" value="RDD"/>
    <property type="match status" value="1"/>
</dbReference>
<keyword evidence="8" id="KW-1185">Reference proteome</keyword>
<dbReference type="InterPro" id="IPR010432">
    <property type="entry name" value="RDD"/>
</dbReference>
<organism evidence="7 8">
    <name type="scientific">Methylobacterium oryzihabitans</name>
    <dbReference type="NCBI Taxonomy" id="2499852"/>
    <lineage>
        <taxon>Bacteria</taxon>
        <taxon>Pseudomonadati</taxon>
        <taxon>Pseudomonadota</taxon>
        <taxon>Alphaproteobacteria</taxon>
        <taxon>Hyphomicrobiales</taxon>
        <taxon>Methylobacteriaceae</taxon>
        <taxon>Methylobacterium</taxon>
    </lineage>
</organism>
<dbReference type="RefSeq" id="WP_127731873.1">
    <property type="nucleotide sequence ID" value="NZ_SACP01000019.1"/>
</dbReference>
<keyword evidence="3 5" id="KW-1133">Transmembrane helix</keyword>
<comment type="caution">
    <text evidence="7">The sequence shown here is derived from an EMBL/GenBank/DDBJ whole genome shotgun (WGS) entry which is preliminary data.</text>
</comment>
<evidence type="ECO:0000256" key="3">
    <source>
        <dbReference type="ARBA" id="ARBA00022989"/>
    </source>
</evidence>
<feature type="transmembrane region" description="Helical" evidence="5">
    <location>
        <begin position="76"/>
        <end position="96"/>
    </location>
</feature>
<sequence length="171" mass="18342">MAESWQGNSRWQNPSWQGAAPPPMAGGWPPPVLVRHGGLNRRFLAYLLDIVFIFGFSCLLGLAISLLGVITFGLGWALYAILPASGILYSAVTLGGSRQSTIGMRMLGMRGVRAEDGGPVDWITAGVHALLFYVAVSTFLLWLLDIGIGAVRADRRMGHDLLVGLAIVHDA</sequence>
<dbReference type="Proteomes" id="UP000286997">
    <property type="component" value="Unassembled WGS sequence"/>
</dbReference>
<protein>
    <submittedName>
        <fullName evidence="7">RDD family protein</fullName>
    </submittedName>
</protein>
<feature type="transmembrane region" description="Helical" evidence="5">
    <location>
        <begin position="43"/>
        <end position="70"/>
    </location>
</feature>
<gene>
    <name evidence="7" type="ORF">EOE48_18570</name>
</gene>
<dbReference type="AlphaFoldDB" id="A0A3S2V6T5"/>
<accession>A0A3S2V6T5</accession>
<dbReference type="OrthoDB" id="7270324at2"/>
<dbReference type="GO" id="GO:0016020">
    <property type="term" value="C:membrane"/>
    <property type="evidence" value="ECO:0007669"/>
    <property type="project" value="UniProtKB-SubCell"/>
</dbReference>
<evidence type="ECO:0000256" key="4">
    <source>
        <dbReference type="ARBA" id="ARBA00023136"/>
    </source>
</evidence>
<name>A0A3S2V6T5_9HYPH</name>
<evidence type="ECO:0000313" key="7">
    <source>
        <dbReference type="EMBL" id="RVU15801.1"/>
    </source>
</evidence>